<evidence type="ECO:0000259" key="2">
    <source>
        <dbReference type="SMART" id="SM00867"/>
    </source>
</evidence>
<protein>
    <submittedName>
        <fullName evidence="3">YceI family protein</fullName>
    </submittedName>
</protein>
<name>A0A4T0UWQ4_9NEIS</name>
<evidence type="ECO:0000256" key="1">
    <source>
        <dbReference type="SAM" id="SignalP"/>
    </source>
</evidence>
<dbReference type="Proteomes" id="UP000308891">
    <property type="component" value="Unassembled WGS sequence"/>
</dbReference>
<proteinExistence type="predicted"/>
<dbReference type="Pfam" id="PF04264">
    <property type="entry name" value="YceI"/>
    <property type="match status" value="1"/>
</dbReference>
<dbReference type="Gene3D" id="2.40.128.110">
    <property type="entry name" value="Lipid/polyisoprenoid-binding, YceI-like"/>
    <property type="match status" value="1"/>
</dbReference>
<evidence type="ECO:0000313" key="4">
    <source>
        <dbReference type="Proteomes" id="UP000308891"/>
    </source>
</evidence>
<feature type="chain" id="PRO_5020879033" evidence="1">
    <location>
        <begin position="20"/>
        <end position="189"/>
    </location>
</feature>
<gene>
    <name evidence="3" type="ORF">E5K04_08600</name>
</gene>
<dbReference type="PANTHER" id="PTHR34406:SF1">
    <property type="entry name" value="PROTEIN YCEI"/>
    <property type="match status" value="1"/>
</dbReference>
<dbReference type="EMBL" id="STGJ01000008">
    <property type="protein sequence ID" value="TIC83206.1"/>
    <property type="molecule type" value="Genomic_DNA"/>
</dbReference>
<dbReference type="PANTHER" id="PTHR34406">
    <property type="entry name" value="PROTEIN YCEI"/>
    <property type="match status" value="1"/>
</dbReference>
<feature type="domain" description="Lipid/polyisoprenoid-binding YceI-like" evidence="2">
    <location>
        <begin position="23"/>
        <end position="186"/>
    </location>
</feature>
<organism evidence="3 4">
    <name type="scientific">Crenobacter intestini</name>
    <dbReference type="NCBI Taxonomy" id="2563443"/>
    <lineage>
        <taxon>Bacteria</taxon>
        <taxon>Pseudomonadati</taxon>
        <taxon>Pseudomonadota</taxon>
        <taxon>Betaproteobacteria</taxon>
        <taxon>Neisseriales</taxon>
        <taxon>Neisseriaceae</taxon>
        <taxon>Crenobacter</taxon>
    </lineage>
</organism>
<dbReference type="InterPro" id="IPR036761">
    <property type="entry name" value="TTHA0802/YceI-like_sf"/>
</dbReference>
<dbReference type="SMART" id="SM00867">
    <property type="entry name" value="YceI"/>
    <property type="match status" value="1"/>
</dbReference>
<dbReference type="InterPro" id="IPR007372">
    <property type="entry name" value="Lipid/polyisoprenoid-bd_YceI"/>
</dbReference>
<evidence type="ECO:0000313" key="3">
    <source>
        <dbReference type="EMBL" id="TIC83206.1"/>
    </source>
</evidence>
<comment type="caution">
    <text evidence="3">The sequence shown here is derived from an EMBL/GenBank/DDBJ whole genome shotgun (WGS) entry which is preliminary data.</text>
</comment>
<sequence length="189" mass="20383">MLKPTLAAFFMSAAFGAIAAPVTYTIDPTHTTASYSVNHLGLSLQQGTFSEVSGRLIVDEAAGTGKVEVVVPTATLNSHFAKRDEHLKGADFFDVARYPEMRYIADKVVFRQGKPERVEGQLMLKGVTRPLTLAVTRAARLANPMSGVETWGVNAEGRLKRSEFGMSKYLPGVGDEVTLAIALEAPKAQ</sequence>
<dbReference type="OrthoDB" id="9811006at2"/>
<keyword evidence="4" id="KW-1185">Reference proteome</keyword>
<keyword evidence="1" id="KW-0732">Signal</keyword>
<accession>A0A4T0UWQ4</accession>
<dbReference type="SUPFAM" id="SSF101874">
    <property type="entry name" value="YceI-like"/>
    <property type="match status" value="1"/>
</dbReference>
<feature type="signal peptide" evidence="1">
    <location>
        <begin position="1"/>
        <end position="19"/>
    </location>
</feature>
<reference evidence="3 4" key="1">
    <citation type="submission" date="2019-04" db="EMBL/GenBank/DDBJ databases">
        <title>Crenobacter sp. nov.</title>
        <authorList>
            <person name="Shi S."/>
        </authorList>
    </citation>
    <scope>NUCLEOTIDE SEQUENCE [LARGE SCALE GENOMIC DNA]</scope>
    <source>
        <strain evidence="3 4">GY 70310</strain>
    </source>
</reference>
<dbReference type="AlphaFoldDB" id="A0A4T0UWQ4"/>